<organism evidence="2 3">
    <name type="scientific">Acanthamoeba castellanii (strain ATCC 30010 / Neff)</name>
    <dbReference type="NCBI Taxonomy" id="1257118"/>
    <lineage>
        <taxon>Eukaryota</taxon>
        <taxon>Amoebozoa</taxon>
        <taxon>Discosea</taxon>
        <taxon>Longamoebia</taxon>
        <taxon>Centramoebida</taxon>
        <taxon>Acanthamoebidae</taxon>
        <taxon>Acanthamoeba</taxon>
    </lineage>
</organism>
<evidence type="ECO:0000313" key="3">
    <source>
        <dbReference type="Proteomes" id="UP000011083"/>
    </source>
</evidence>
<dbReference type="VEuPathDB" id="AmoebaDB:ACA1_173620"/>
<dbReference type="EMBL" id="KB007811">
    <property type="protein sequence ID" value="ELR24714.1"/>
    <property type="molecule type" value="Genomic_DNA"/>
</dbReference>
<sequence length="108" mass="11240">MPSTTASNSVTPSVTRSPTPSPRVGNGTAAGRRPELQDSGISAADALSVGAPSLNVMNISPLYENRTVTHRNELYAGDDASDMFGPPAPGGLNRDEAFIAHTMTWDAV</sequence>
<accession>L8HGP1</accession>
<evidence type="ECO:0000256" key="1">
    <source>
        <dbReference type="SAM" id="MobiDB-lite"/>
    </source>
</evidence>
<dbReference type="KEGG" id="acan:ACA1_173620"/>
<gene>
    <name evidence="2" type="ORF">ACA1_173620</name>
</gene>
<proteinExistence type="predicted"/>
<name>L8HGP1_ACACF</name>
<feature type="region of interest" description="Disordered" evidence="1">
    <location>
        <begin position="1"/>
        <end position="41"/>
    </location>
</feature>
<keyword evidence="3" id="KW-1185">Reference proteome</keyword>
<dbReference type="GeneID" id="14925739"/>
<reference evidence="2 3" key="1">
    <citation type="journal article" date="2013" name="Genome Biol.">
        <title>Genome of Acanthamoeba castellanii highlights extensive lateral gene transfer and early evolution of tyrosine kinase signaling.</title>
        <authorList>
            <person name="Clarke M."/>
            <person name="Lohan A.J."/>
            <person name="Liu B."/>
            <person name="Lagkouvardos I."/>
            <person name="Roy S."/>
            <person name="Zafar N."/>
            <person name="Bertelli C."/>
            <person name="Schilde C."/>
            <person name="Kianianmomeni A."/>
            <person name="Burglin T.R."/>
            <person name="Frech C."/>
            <person name="Turcotte B."/>
            <person name="Kopec K.O."/>
            <person name="Synnott J.M."/>
            <person name="Choo C."/>
            <person name="Paponov I."/>
            <person name="Finkler A."/>
            <person name="Soon Heng Tan C."/>
            <person name="Hutchins A.P."/>
            <person name="Weinmeier T."/>
            <person name="Rattei T."/>
            <person name="Chu J.S."/>
            <person name="Gimenez G."/>
            <person name="Irimia M."/>
            <person name="Rigden D.J."/>
            <person name="Fitzpatrick D.A."/>
            <person name="Lorenzo-Morales J."/>
            <person name="Bateman A."/>
            <person name="Chiu C.H."/>
            <person name="Tang P."/>
            <person name="Hegemann P."/>
            <person name="Fromm H."/>
            <person name="Raoult D."/>
            <person name="Greub G."/>
            <person name="Miranda-Saavedra D."/>
            <person name="Chen N."/>
            <person name="Nash P."/>
            <person name="Ginger M.L."/>
            <person name="Horn M."/>
            <person name="Schaap P."/>
            <person name="Caler L."/>
            <person name="Loftus B."/>
        </authorList>
    </citation>
    <scope>NUCLEOTIDE SEQUENCE [LARGE SCALE GENOMIC DNA]</scope>
    <source>
        <strain evidence="2 3">Neff</strain>
    </source>
</reference>
<dbReference type="AlphaFoldDB" id="L8HGP1"/>
<dbReference type="Proteomes" id="UP000011083">
    <property type="component" value="Unassembled WGS sequence"/>
</dbReference>
<protein>
    <submittedName>
        <fullName evidence="2">Uncharacterized protein</fullName>
    </submittedName>
</protein>
<dbReference type="RefSeq" id="XP_004356614.1">
    <property type="nucleotide sequence ID" value="XM_004356561.1"/>
</dbReference>
<feature type="compositionally biased region" description="Low complexity" evidence="1">
    <location>
        <begin position="9"/>
        <end position="24"/>
    </location>
</feature>
<evidence type="ECO:0000313" key="2">
    <source>
        <dbReference type="EMBL" id="ELR24714.1"/>
    </source>
</evidence>